<evidence type="ECO:0000313" key="3">
    <source>
        <dbReference type="Proteomes" id="UP001164653"/>
    </source>
</evidence>
<feature type="chain" id="PRO_5038956772" description="Lipoprotein" evidence="1">
    <location>
        <begin position="29"/>
        <end position="160"/>
    </location>
</feature>
<name>A0A9E8SMB1_9BACT</name>
<keyword evidence="3" id="KW-1185">Reference proteome</keyword>
<accession>A0A9E8SMB1</accession>
<evidence type="ECO:0000313" key="2">
    <source>
        <dbReference type="EMBL" id="WAC13938.1"/>
    </source>
</evidence>
<dbReference type="RefSeq" id="WP_244818954.1">
    <property type="nucleotide sequence ID" value="NZ_CP112998.1"/>
</dbReference>
<organism evidence="2 3">
    <name type="scientific">Dyadobacter pollutisoli</name>
    <dbReference type="NCBI Taxonomy" id="2910158"/>
    <lineage>
        <taxon>Bacteria</taxon>
        <taxon>Pseudomonadati</taxon>
        <taxon>Bacteroidota</taxon>
        <taxon>Cytophagia</taxon>
        <taxon>Cytophagales</taxon>
        <taxon>Spirosomataceae</taxon>
        <taxon>Dyadobacter</taxon>
    </lineage>
</organism>
<keyword evidence="1" id="KW-0732">Signal</keyword>
<dbReference type="Proteomes" id="UP001164653">
    <property type="component" value="Chromosome"/>
</dbReference>
<sequence length="160" mass="18330">MKYHLCTKAILLLGVAGLLLTCQQTSFGQCKEKRSESTQQKIRYQTIPLGGKHEYLMLSSSGDEKLFSYHNEKIDLVYHVQMFTEIRFTSSRGNFSLYTTTSDRTRWNSCFTLSAPLTSKELEKMKGASQIVIILPEEKKVFSLTTKKIEMLHEALACLY</sequence>
<dbReference type="EMBL" id="CP112998">
    <property type="protein sequence ID" value="WAC13938.1"/>
    <property type="molecule type" value="Genomic_DNA"/>
</dbReference>
<protein>
    <recommendedName>
        <fullName evidence="4">Lipoprotein</fullName>
    </recommendedName>
</protein>
<evidence type="ECO:0008006" key="4">
    <source>
        <dbReference type="Google" id="ProtNLM"/>
    </source>
</evidence>
<evidence type="ECO:0000256" key="1">
    <source>
        <dbReference type="SAM" id="SignalP"/>
    </source>
</evidence>
<reference evidence="2" key="1">
    <citation type="submission" date="2022-11" db="EMBL/GenBank/DDBJ databases">
        <title>Dyadobacter pollutisoli sp. nov., isolated from plastic dumped soil.</title>
        <authorList>
            <person name="Kim J.M."/>
            <person name="Kim K.R."/>
            <person name="Lee J.K."/>
            <person name="Hao L."/>
            <person name="Jeon C.O."/>
        </authorList>
    </citation>
    <scope>NUCLEOTIDE SEQUENCE</scope>
    <source>
        <strain evidence="2">U1</strain>
    </source>
</reference>
<feature type="signal peptide" evidence="1">
    <location>
        <begin position="1"/>
        <end position="28"/>
    </location>
</feature>
<proteinExistence type="predicted"/>
<dbReference type="KEGG" id="dpf:ON006_08235"/>
<dbReference type="AlphaFoldDB" id="A0A9E8SMB1"/>
<gene>
    <name evidence="2" type="ORF">ON006_08235</name>
</gene>